<dbReference type="PROSITE" id="PS51186">
    <property type="entry name" value="GNAT"/>
    <property type="match status" value="1"/>
</dbReference>
<dbReference type="InterPro" id="IPR000182">
    <property type="entry name" value="GNAT_dom"/>
</dbReference>
<name>A0A1M6D1J2_9FIRM</name>
<keyword evidence="8" id="KW-1185">Reference proteome</keyword>
<dbReference type="PANTHER" id="PTHR43420:SF44">
    <property type="entry name" value="ACETYLTRANSFERASE YPEA"/>
    <property type="match status" value="1"/>
</dbReference>
<dbReference type="SUPFAM" id="SSF55729">
    <property type="entry name" value="Acyl-CoA N-acyltransferases (Nat)"/>
    <property type="match status" value="1"/>
</dbReference>
<dbReference type="InterPro" id="IPR006464">
    <property type="entry name" value="AcTrfase_RimI/Ard1"/>
</dbReference>
<comment type="subcellular location">
    <subcellularLocation>
        <location evidence="5">Cytoplasm</location>
    </subcellularLocation>
</comment>
<dbReference type="EC" id="2.3.1.266" evidence="5"/>
<dbReference type="InterPro" id="IPR050680">
    <property type="entry name" value="YpeA/RimI_acetyltransf"/>
</dbReference>
<sequence length="148" mass="17433">MNEIRFIEADINYLDGIMTVEKKCFTVPWSKNMFLSEMYNDNTFLYVLLENNAVIGYISLFKVLDEMHINNIAVDPYCQRKGYASLIMDRSIEIAKELSVTYLTLEVRKANTPAIELYKKYGFEIMGFRKDYYKNPKEDAIIMTKELF</sequence>
<dbReference type="PANTHER" id="PTHR43420">
    <property type="entry name" value="ACETYLTRANSFERASE"/>
    <property type="match status" value="1"/>
</dbReference>
<evidence type="ECO:0000256" key="2">
    <source>
        <dbReference type="ARBA" id="ARBA00022490"/>
    </source>
</evidence>
<dbReference type="STRING" id="1121476.SAMN02745751_00751"/>
<evidence type="ECO:0000256" key="5">
    <source>
        <dbReference type="RuleBase" id="RU363094"/>
    </source>
</evidence>
<protein>
    <recommendedName>
        <fullName evidence="5">[Ribosomal protein bS18]-alanine N-acetyltransferase</fullName>
        <ecNumber evidence="5">2.3.1.266</ecNumber>
    </recommendedName>
</protein>
<evidence type="ECO:0000256" key="3">
    <source>
        <dbReference type="ARBA" id="ARBA00022679"/>
    </source>
</evidence>
<keyword evidence="2 5" id="KW-0963">Cytoplasm</keyword>
<dbReference type="CDD" id="cd04301">
    <property type="entry name" value="NAT_SF"/>
    <property type="match status" value="1"/>
</dbReference>
<evidence type="ECO:0000313" key="8">
    <source>
        <dbReference type="Proteomes" id="UP000184052"/>
    </source>
</evidence>
<evidence type="ECO:0000256" key="1">
    <source>
        <dbReference type="ARBA" id="ARBA00005395"/>
    </source>
</evidence>
<evidence type="ECO:0000313" key="7">
    <source>
        <dbReference type="EMBL" id="SHI67116.1"/>
    </source>
</evidence>
<feature type="domain" description="N-acetyltransferase" evidence="6">
    <location>
        <begin position="4"/>
        <end position="148"/>
    </location>
</feature>
<dbReference type="Pfam" id="PF00583">
    <property type="entry name" value="Acetyltransf_1"/>
    <property type="match status" value="1"/>
</dbReference>
<dbReference type="NCBIfam" id="TIGR01575">
    <property type="entry name" value="rimI"/>
    <property type="match status" value="1"/>
</dbReference>
<dbReference type="Gene3D" id="3.40.630.30">
    <property type="match status" value="1"/>
</dbReference>
<evidence type="ECO:0000259" key="6">
    <source>
        <dbReference type="PROSITE" id="PS51186"/>
    </source>
</evidence>
<keyword evidence="3 7" id="KW-0808">Transferase</keyword>
<evidence type="ECO:0000256" key="4">
    <source>
        <dbReference type="ARBA" id="ARBA00023315"/>
    </source>
</evidence>
<keyword evidence="4" id="KW-0012">Acyltransferase</keyword>
<dbReference type="GO" id="GO:0008999">
    <property type="term" value="F:protein-N-terminal-alanine acetyltransferase activity"/>
    <property type="evidence" value="ECO:0007669"/>
    <property type="project" value="UniProtKB-EC"/>
</dbReference>
<comment type="catalytic activity">
    <reaction evidence="5">
        <text>N-terminal L-alanyl-[ribosomal protein bS18] + acetyl-CoA = N-terminal N(alpha)-acetyl-L-alanyl-[ribosomal protein bS18] + CoA + H(+)</text>
        <dbReference type="Rhea" id="RHEA:43756"/>
        <dbReference type="Rhea" id="RHEA-COMP:10676"/>
        <dbReference type="Rhea" id="RHEA-COMP:10677"/>
        <dbReference type="ChEBI" id="CHEBI:15378"/>
        <dbReference type="ChEBI" id="CHEBI:57287"/>
        <dbReference type="ChEBI" id="CHEBI:57288"/>
        <dbReference type="ChEBI" id="CHEBI:64718"/>
        <dbReference type="ChEBI" id="CHEBI:83683"/>
        <dbReference type="EC" id="2.3.1.266"/>
    </reaction>
</comment>
<dbReference type="GO" id="GO:0005737">
    <property type="term" value="C:cytoplasm"/>
    <property type="evidence" value="ECO:0007669"/>
    <property type="project" value="UniProtKB-SubCell"/>
</dbReference>
<dbReference type="InterPro" id="IPR016181">
    <property type="entry name" value="Acyl_CoA_acyltransferase"/>
</dbReference>
<dbReference type="Proteomes" id="UP000184052">
    <property type="component" value="Unassembled WGS sequence"/>
</dbReference>
<comment type="similarity">
    <text evidence="1 5">Belongs to the acetyltransferase family. RimI subfamily.</text>
</comment>
<reference evidence="7 8" key="1">
    <citation type="submission" date="2016-11" db="EMBL/GenBank/DDBJ databases">
        <authorList>
            <person name="Jaros S."/>
            <person name="Januszkiewicz K."/>
            <person name="Wedrychowicz H."/>
        </authorList>
    </citation>
    <scope>NUCLEOTIDE SEQUENCE [LARGE SCALE GENOMIC DNA]</scope>
    <source>
        <strain evidence="7 8">DSM 17477</strain>
    </source>
</reference>
<dbReference type="RefSeq" id="WP_073047385.1">
    <property type="nucleotide sequence ID" value="NZ_FQZL01000006.1"/>
</dbReference>
<proteinExistence type="inferred from homology"/>
<dbReference type="AlphaFoldDB" id="A0A1M6D1J2"/>
<accession>A0A1M6D1J2</accession>
<comment type="function">
    <text evidence="5">Acetylates the N-terminal alanine of ribosomal protein bS18.</text>
</comment>
<dbReference type="EMBL" id="FQZL01000006">
    <property type="protein sequence ID" value="SHI67116.1"/>
    <property type="molecule type" value="Genomic_DNA"/>
</dbReference>
<gene>
    <name evidence="7" type="ORF">SAMN02745751_00751</name>
</gene>
<organism evidence="7 8">
    <name type="scientific">Dethiosulfatibacter aminovorans DSM 17477</name>
    <dbReference type="NCBI Taxonomy" id="1121476"/>
    <lineage>
        <taxon>Bacteria</taxon>
        <taxon>Bacillati</taxon>
        <taxon>Bacillota</taxon>
        <taxon>Tissierellia</taxon>
        <taxon>Dethiosulfatibacter</taxon>
    </lineage>
</organism>